<organism evidence="1">
    <name type="scientific">Candidatus Berkiella cookevillensis</name>
    <dbReference type="NCBI Taxonomy" id="437022"/>
    <lineage>
        <taxon>Bacteria</taxon>
        <taxon>Pseudomonadati</taxon>
        <taxon>Pseudomonadota</taxon>
        <taxon>Gammaproteobacteria</taxon>
        <taxon>Candidatus Berkiellales</taxon>
        <taxon>Candidatus Berkiellaceae</taxon>
        <taxon>Candidatus Berkiella</taxon>
    </lineage>
</organism>
<dbReference type="AlphaFoldDB" id="A0A0Q9YCP3"/>
<accession>A0A0Q9YCP3</accession>
<gene>
    <name evidence="1" type="ORF">CC99x_01519</name>
</gene>
<comment type="caution">
    <text evidence="1">The sequence shown here is derived from an EMBL/GenBank/DDBJ whole genome shotgun (WGS) entry which is preliminary data.</text>
</comment>
<dbReference type="EMBL" id="LKHV01000007">
    <property type="protein sequence ID" value="KRG18309.1"/>
    <property type="molecule type" value="Genomic_DNA"/>
</dbReference>
<name>A0A0Q9YCP3_9GAMM</name>
<protein>
    <submittedName>
        <fullName evidence="1">Uncharacterized protein</fullName>
    </submittedName>
</protein>
<proteinExistence type="predicted"/>
<reference evidence="1" key="1">
    <citation type="submission" date="2015-09" db="EMBL/GenBank/DDBJ databases">
        <title>Draft Genome Sequences of Two Novel Amoeba-resistant Intranuclear Bacteria, Candidatus Berkiella cookevillensis and Candidatus Berkiella aquae.</title>
        <authorList>
            <person name="Mehari Y.T."/>
            <person name="Arivett B.A."/>
            <person name="Farone A.L."/>
            <person name="Gunderson J.H."/>
            <person name="Farone M.B."/>
        </authorList>
    </citation>
    <scope>NUCLEOTIDE SEQUENCE [LARGE SCALE GENOMIC DNA]</scope>
    <source>
        <strain evidence="1">CC99</strain>
    </source>
</reference>
<sequence length="136" mass="16523">MMPIFHNLSNQLNKVNVFTVFLKSKFSTKVDYEQTIRKVNIIAPTNFGKKIHTFSLNNRIYCVMPAKAHRRQLKEFLGFDIEYWYPFFPTSYVPRLVRGIQSFEPLNVNQLVYYEMHELYVEAARREKRFKNWYRQ</sequence>
<evidence type="ECO:0000313" key="1">
    <source>
        <dbReference type="EMBL" id="KRG18309.1"/>
    </source>
</evidence>